<accession>A0A1I6LKG1</accession>
<dbReference type="AlphaFoldDB" id="A0A1I6LKG1"/>
<dbReference type="Proteomes" id="UP000199024">
    <property type="component" value="Unassembled WGS sequence"/>
</dbReference>
<keyword evidence="1" id="KW-0812">Transmembrane</keyword>
<feature type="transmembrane region" description="Helical" evidence="1">
    <location>
        <begin position="48"/>
        <end position="68"/>
    </location>
</feature>
<dbReference type="PANTHER" id="PTHR34978">
    <property type="entry name" value="POSSIBLE SENSOR-TRANSDUCER PROTEIN BLAR"/>
    <property type="match status" value="1"/>
</dbReference>
<sequence length="663" mass="71928">MTAHGWIDNGEMVALGWTLLHFCWQGTALALVYAIVNRMTRHAATKTRYGIAMLVLALMPVAAAITFLEQERLVVRVARPGYAVMASQLGALHGTLVAEIPAAAPAVETSELWIASHADRLLPWVDSVWMGGVMLLALRALGGWWQLEGIRKRAQGMMPVEVMASFYRVSRQLRMGRRVVLRVSDEVISPLAMGVWRTAVILPVSAMLRLEREQLEAVLAHELAHVRRWDYVCNLVQTGVECLLFFHPAVWWVSRRTRELREVCCDEIAARSCEDPLVYAEALLQLEEQRSQKLHLAMALDGHRGTLLTRVKQILGEGIMMESKTVSGMRVAVAGAVMMGLLVAPRVAKGLNAMPVLTNVGPAIFAPEVEVASKTPVVHAVVPVPASAPVAAPVPAPVAAAMPMPMPMALPMPTPEPGDRQDEVKGNGTDYINGMRAAGYPLDLNKDLDTLVSLRAVGVTPEYAKAMAQSGLGTPGLHDLVALKAQGITPEYLAGLHASGIPPKDFHEAIGEKALGVTPEYAKEIAALHMGDPSVHELMSLKAQGITPEYVAQMKASGIAFKDLHEVTSAKAVGVTPEFAKGMAASGFPNMSTHELISMRAQGVTPEYVTWVKKTFPDADMHNVQRAMVFHIDDAFIAKARAHGFNDMSLDKLVKLKMTGLLD</sequence>
<feature type="domain" description="Peptidase M56" evidence="2">
    <location>
        <begin position="24"/>
        <end position="312"/>
    </location>
</feature>
<evidence type="ECO:0000259" key="2">
    <source>
        <dbReference type="Pfam" id="PF05569"/>
    </source>
</evidence>
<dbReference type="PANTHER" id="PTHR34978:SF3">
    <property type="entry name" value="SLR0241 PROTEIN"/>
    <property type="match status" value="1"/>
</dbReference>
<dbReference type="STRING" id="474950.SAMN05421771_0810"/>
<organism evidence="3 4">
    <name type="scientific">Granulicella pectinivorans</name>
    <dbReference type="NCBI Taxonomy" id="474950"/>
    <lineage>
        <taxon>Bacteria</taxon>
        <taxon>Pseudomonadati</taxon>
        <taxon>Acidobacteriota</taxon>
        <taxon>Terriglobia</taxon>
        <taxon>Terriglobales</taxon>
        <taxon>Acidobacteriaceae</taxon>
        <taxon>Granulicella</taxon>
    </lineage>
</organism>
<keyword evidence="1" id="KW-0472">Membrane</keyword>
<dbReference type="EMBL" id="FOZL01000001">
    <property type="protein sequence ID" value="SFS03772.1"/>
    <property type="molecule type" value="Genomic_DNA"/>
</dbReference>
<proteinExistence type="predicted"/>
<dbReference type="Gene3D" id="3.30.2010.10">
    <property type="entry name" value="Metalloproteases ('zincins'), catalytic domain"/>
    <property type="match status" value="1"/>
</dbReference>
<protein>
    <submittedName>
        <fullName evidence="3">BlaR1 peptidase M56</fullName>
    </submittedName>
</protein>
<gene>
    <name evidence="3" type="ORF">SAMN05421771_0810</name>
</gene>
<dbReference type="Pfam" id="PF05569">
    <property type="entry name" value="Peptidase_M56"/>
    <property type="match status" value="1"/>
</dbReference>
<dbReference type="RefSeq" id="WP_089836832.1">
    <property type="nucleotide sequence ID" value="NZ_FOZL01000001.1"/>
</dbReference>
<evidence type="ECO:0000313" key="3">
    <source>
        <dbReference type="EMBL" id="SFS03772.1"/>
    </source>
</evidence>
<dbReference type="CDD" id="cd07341">
    <property type="entry name" value="M56_BlaR1_MecR1_like"/>
    <property type="match status" value="1"/>
</dbReference>
<keyword evidence="4" id="KW-1185">Reference proteome</keyword>
<feature type="transmembrane region" description="Helical" evidence="1">
    <location>
        <begin position="12"/>
        <end position="36"/>
    </location>
</feature>
<keyword evidence="1" id="KW-1133">Transmembrane helix</keyword>
<evidence type="ECO:0000256" key="1">
    <source>
        <dbReference type="SAM" id="Phobius"/>
    </source>
</evidence>
<dbReference type="OrthoDB" id="15218at2"/>
<reference evidence="3 4" key="1">
    <citation type="submission" date="2016-10" db="EMBL/GenBank/DDBJ databases">
        <authorList>
            <person name="de Groot N.N."/>
        </authorList>
    </citation>
    <scope>NUCLEOTIDE SEQUENCE [LARGE SCALE GENOMIC DNA]</scope>
    <source>
        <strain evidence="3 4">DSM 21001</strain>
    </source>
</reference>
<dbReference type="InterPro" id="IPR008756">
    <property type="entry name" value="Peptidase_M56"/>
</dbReference>
<name>A0A1I6LKG1_9BACT</name>
<dbReference type="InterPro" id="IPR052173">
    <property type="entry name" value="Beta-lactam_resp_regulator"/>
</dbReference>
<evidence type="ECO:0000313" key="4">
    <source>
        <dbReference type="Proteomes" id="UP000199024"/>
    </source>
</evidence>